<dbReference type="Proteomes" id="UP001273505">
    <property type="component" value="Unassembled WGS sequence"/>
</dbReference>
<evidence type="ECO:0000313" key="5">
    <source>
        <dbReference type="Proteomes" id="UP001273505"/>
    </source>
</evidence>
<feature type="domain" description="LptD C-terminal" evidence="3">
    <location>
        <begin position="342"/>
        <end position="749"/>
    </location>
</feature>
<feature type="signal peptide" evidence="2">
    <location>
        <begin position="1"/>
        <end position="28"/>
    </location>
</feature>
<accession>A0ABU4S056</accession>
<keyword evidence="2" id="KW-0732">Signal</keyword>
<reference evidence="4 5" key="1">
    <citation type="submission" date="2023-11" db="EMBL/GenBank/DDBJ databases">
        <title>Gilvimarinus fulvus sp. nov., isolated from the surface of Kelp.</title>
        <authorList>
            <person name="Sun Y.Y."/>
            <person name="Gong Y."/>
            <person name="Du Z.J."/>
        </authorList>
    </citation>
    <scope>NUCLEOTIDE SEQUENCE [LARGE SCALE GENOMIC DNA]</scope>
    <source>
        <strain evidence="4 5">SDUM040013</strain>
    </source>
</reference>
<dbReference type="PANTHER" id="PTHR30189:SF1">
    <property type="entry name" value="LPS-ASSEMBLY PROTEIN LPTD"/>
    <property type="match status" value="1"/>
</dbReference>
<evidence type="ECO:0000256" key="2">
    <source>
        <dbReference type="HAMAP-Rule" id="MF_01411"/>
    </source>
</evidence>
<comment type="subcellular location">
    <subcellularLocation>
        <location evidence="2">Cell outer membrane</location>
    </subcellularLocation>
</comment>
<dbReference type="PANTHER" id="PTHR30189">
    <property type="entry name" value="LPS-ASSEMBLY PROTEIN"/>
    <property type="match status" value="1"/>
</dbReference>
<feature type="chain" id="PRO_5044909125" description="LPS-assembly protein LptD" evidence="2">
    <location>
        <begin position="29"/>
        <end position="845"/>
    </location>
</feature>
<comment type="function">
    <text evidence="2">Together with LptE, is involved in the assembly of lipopolysaccharide (LPS) at the surface of the outer membrane.</text>
</comment>
<dbReference type="RefSeq" id="WP_302721481.1">
    <property type="nucleotide sequence ID" value="NZ_JAULRU010000319.1"/>
</dbReference>
<dbReference type="InterPro" id="IPR007543">
    <property type="entry name" value="LptD_C"/>
</dbReference>
<comment type="similarity">
    <text evidence="2">Belongs to the LptD family.</text>
</comment>
<comment type="subunit">
    <text evidence="2">Component of the lipopolysaccharide transport and assembly complex. Interacts with LptE and LptA.</text>
</comment>
<dbReference type="Pfam" id="PF04453">
    <property type="entry name" value="LptD"/>
    <property type="match status" value="1"/>
</dbReference>
<keyword evidence="1 2" id="KW-0998">Cell outer membrane</keyword>
<dbReference type="EMBL" id="JAXAFO010000010">
    <property type="protein sequence ID" value="MDX6849243.1"/>
    <property type="molecule type" value="Genomic_DNA"/>
</dbReference>
<comment type="caution">
    <text evidence="4">The sequence shown here is derived from an EMBL/GenBank/DDBJ whole genome shotgun (WGS) entry which is preliminary data.</text>
</comment>
<dbReference type="InterPro" id="IPR050218">
    <property type="entry name" value="LptD"/>
</dbReference>
<gene>
    <name evidence="2" type="primary">lptD</name>
    <name evidence="4" type="ORF">SCD92_07715</name>
</gene>
<comment type="caution">
    <text evidence="2">Lacks conserved residue(s) required for the propagation of feature annotation.</text>
</comment>
<evidence type="ECO:0000259" key="3">
    <source>
        <dbReference type="Pfam" id="PF04453"/>
    </source>
</evidence>
<organism evidence="4 5">
    <name type="scientific">Gilvimarinus gilvus</name>
    <dbReference type="NCBI Taxonomy" id="3058038"/>
    <lineage>
        <taxon>Bacteria</taxon>
        <taxon>Pseudomonadati</taxon>
        <taxon>Pseudomonadota</taxon>
        <taxon>Gammaproteobacteria</taxon>
        <taxon>Cellvibrionales</taxon>
        <taxon>Cellvibrionaceae</taxon>
        <taxon>Gilvimarinus</taxon>
    </lineage>
</organism>
<sequence length="845" mass="95591" precursor="true">MTAHSRHRRKLLPFLAACCAIASLVASAQSNTNSAAELDWVDTEQLSDIEKSQLPAGCCGTFVDPYSPPADALPVEQTPISATAHDIQAEGSRIIELNGQVRLEQGPRLLQTERAQVDQRTGQVTLEGNVTVREAGLLIRADRAELSTSSEDVSVDNAHFVLHQNRVSGSAGKLQKFGERLLKMQRGDFTTCEPNNAFWRLKARELSLHPESNYGTAKNARLEIADIPVLYIPYIIFPIGDERQTGLLFPSFSESSRNGIEYAQPIYWNIAPQMDATITPRYMEKRGNLLDVNLRHLSSYFETELDAGFLADDKGGYDRQAENDIANGELTEEEAYPHKGDDRWLVQLNQTGGAQSRIKTVIDYTDLSDVDYLRDITSGSTDLEYAANIRKFGQITYSGDIWNLGLSANEVRYLNESSQRPYKELPHLYANGRYSWGDWQLSIDSNYSQFDLTSYYQRPTNTLVVGDRLHSDISLALPKRWQWGYATPRIGVRDLRYQLDQAAVKNTSAAAGDSIYNTSPEVTAAHASLDLGLYFERWSQFGDTPLIQTLEPRLFYLYNGYDDQSELYAPLNDSNRALNFDTRLFRMDYNQLFRTSRFNGLDRIDDANQLSVGLTSRFISARTGEEHLALSLGQIYRFETPKVVLNPESPSEAFSYRRSEYVGRISARASERFRLSSDLVYDQNDHTLTSASASVEYSDASDRLISATYRYQRQVDDRASGADPDPDLVYNRSLDQLDVGAFIPLTGSWSLIGRANYDFTFDLELDTYAGFEYNDCCYRVRMMWRKWLNFDYNSGNQLETVTNDDYDRGFFIDLQLKGLASISDRVGSLLSKTIPGYAEREDNLQ</sequence>
<evidence type="ECO:0000256" key="1">
    <source>
        <dbReference type="ARBA" id="ARBA00023237"/>
    </source>
</evidence>
<dbReference type="InterPro" id="IPR020889">
    <property type="entry name" value="LipoPS_assembly_LptD"/>
</dbReference>
<evidence type="ECO:0000313" key="4">
    <source>
        <dbReference type="EMBL" id="MDX6849243.1"/>
    </source>
</evidence>
<keyword evidence="2" id="KW-0472">Membrane</keyword>
<name>A0ABU4S056_9GAMM</name>
<keyword evidence="5" id="KW-1185">Reference proteome</keyword>
<proteinExistence type="inferred from homology"/>
<protein>
    <recommendedName>
        <fullName evidence="2">LPS-assembly protein LptD</fullName>
    </recommendedName>
</protein>
<dbReference type="HAMAP" id="MF_01411">
    <property type="entry name" value="LPS_assembly_LptD"/>
    <property type="match status" value="1"/>
</dbReference>